<evidence type="ECO:0000313" key="3">
    <source>
        <dbReference type="EMBL" id="KRN95600.1"/>
    </source>
</evidence>
<dbReference type="Proteomes" id="UP000051886">
    <property type="component" value="Unassembled WGS sequence"/>
</dbReference>
<comment type="caution">
    <text evidence="3">The sequence shown here is derived from an EMBL/GenBank/DDBJ whole genome shotgun (WGS) entry which is preliminary data.</text>
</comment>
<reference evidence="3 4" key="1">
    <citation type="journal article" date="2015" name="Genome Announc.">
        <title>Expanding the biotechnology potential of lactobacilli through comparative genomics of 213 strains and associated genera.</title>
        <authorList>
            <person name="Sun Z."/>
            <person name="Harris H.M."/>
            <person name="McCann A."/>
            <person name="Guo C."/>
            <person name="Argimon S."/>
            <person name="Zhang W."/>
            <person name="Yang X."/>
            <person name="Jeffery I.B."/>
            <person name="Cooney J.C."/>
            <person name="Kagawa T.F."/>
            <person name="Liu W."/>
            <person name="Song Y."/>
            <person name="Salvetti E."/>
            <person name="Wrobel A."/>
            <person name="Rasinkangas P."/>
            <person name="Parkhill J."/>
            <person name="Rea M.C."/>
            <person name="O'Sullivan O."/>
            <person name="Ritari J."/>
            <person name="Douillard F.P."/>
            <person name="Paul Ross R."/>
            <person name="Yang R."/>
            <person name="Briner A.E."/>
            <person name="Felis G.E."/>
            <person name="de Vos W.M."/>
            <person name="Barrangou R."/>
            <person name="Klaenhammer T.R."/>
            <person name="Caufield P.W."/>
            <person name="Cui Y."/>
            <person name="Zhang H."/>
            <person name="O'Toole P.W."/>
        </authorList>
    </citation>
    <scope>NUCLEOTIDE SEQUENCE [LARGE SCALE GENOMIC DNA]</scope>
    <source>
        <strain evidence="3 4">NBRC 103219</strain>
    </source>
</reference>
<dbReference type="EMBL" id="JQCN01000070">
    <property type="protein sequence ID" value="KRN95600.1"/>
    <property type="molecule type" value="Genomic_DNA"/>
</dbReference>
<accession>A0A0R2L2B8</accession>
<evidence type="ECO:0008006" key="5">
    <source>
        <dbReference type="Google" id="ProtNLM"/>
    </source>
</evidence>
<feature type="chain" id="PRO_5006419764" description="TPM domain-containing protein" evidence="2">
    <location>
        <begin position="28"/>
        <end position="288"/>
    </location>
</feature>
<evidence type="ECO:0000313" key="4">
    <source>
        <dbReference type="Proteomes" id="UP000051886"/>
    </source>
</evidence>
<feature type="signal peptide" evidence="2">
    <location>
        <begin position="1"/>
        <end position="27"/>
    </location>
</feature>
<keyword evidence="4" id="KW-1185">Reference proteome</keyword>
<keyword evidence="1" id="KW-1133">Transmembrane helix</keyword>
<name>A0A0R2L2B8_9LACO</name>
<evidence type="ECO:0000256" key="2">
    <source>
        <dbReference type="SAM" id="SignalP"/>
    </source>
</evidence>
<keyword evidence="1" id="KW-0812">Transmembrane</keyword>
<protein>
    <recommendedName>
        <fullName evidence="5">TPM domain-containing protein</fullName>
    </recommendedName>
</protein>
<dbReference type="STRING" id="449659.IV66_GL001046"/>
<organism evidence="3 4">
    <name type="scientific">Ligilactobacillus pobuzihii</name>
    <dbReference type="NCBI Taxonomy" id="449659"/>
    <lineage>
        <taxon>Bacteria</taxon>
        <taxon>Bacillati</taxon>
        <taxon>Bacillota</taxon>
        <taxon>Bacilli</taxon>
        <taxon>Lactobacillales</taxon>
        <taxon>Lactobacillaceae</taxon>
        <taxon>Ligilactobacillus</taxon>
    </lineage>
</organism>
<proteinExistence type="predicted"/>
<dbReference type="RefSeq" id="WP_017868488.1">
    <property type="nucleotide sequence ID" value="NZ_BJYB01000008.1"/>
</dbReference>
<evidence type="ECO:0000256" key="1">
    <source>
        <dbReference type="SAM" id="Phobius"/>
    </source>
</evidence>
<gene>
    <name evidence="3" type="ORF">IV66_GL001046</name>
</gene>
<feature type="transmembrane region" description="Helical" evidence="1">
    <location>
        <begin position="221"/>
        <end position="238"/>
    </location>
</feature>
<dbReference type="OrthoDB" id="9920085at2"/>
<keyword evidence="1" id="KW-0472">Membrane</keyword>
<dbReference type="AlphaFoldDB" id="A0A0R2L2B8"/>
<sequence length="288" mass="33548">MKHNLKLGLSFLLLLTSWLILPQMVQAQDPPTHGNVSTHIYQDRDFFSQAQIDNLEKQNDKLADSKQRQITKIFILSPKKLGDDFELAEDYMYKNDFGDIENPAGNMQEKIVKKKSTDSSGGYKGLGTEQSIRKYENILVFVPEKNSLTFAPSSFTFGRYDKLNWKKLTFGHKHQLNNSTSSQAKGVFKIATRINKQQLKLSQRGKPARNGRPWVEFLEKFATALLFTIPLMLIWAYLRFGSRSTGTSSNDMGWYDGWVERGYYDYMYDHYHDDYHDDHQDDWHDDPY</sequence>
<keyword evidence="2" id="KW-0732">Signal</keyword>
<dbReference type="PATRIC" id="fig|449659.4.peg.1055"/>